<proteinExistence type="predicted"/>
<sequence length="205" mass="24412">LREVRGQRVLPEDKEGITIILRCCSTRLKRKFKATALFQEVYDWAGSQRNVPLNFTLQRQKHVVKHQDLLLDKEVLDICERDPEEAKALLDDQVCFKGNVPLGKQEILQTTVEDEDHQDHYKKERRMEKRRKKERKEKREKKKQKSEEKKDARVDKDGECRREDASMEGEEGEKVEKEEIKEINAKGKKKKREKRTGCQRKKLKK</sequence>
<feature type="non-terminal residue" evidence="2">
    <location>
        <position position="1"/>
    </location>
</feature>
<feature type="compositionally biased region" description="Basic and acidic residues" evidence="1">
    <location>
        <begin position="145"/>
        <end position="165"/>
    </location>
</feature>
<evidence type="ECO:0000313" key="3">
    <source>
        <dbReference type="Proteomes" id="UP001159428"/>
    </source>
</evidence>
<dbReference type="EMBL" id="CALNXJ010000007">
    <property type="protein sequence ID" value="CAH3044721.1"/>
    <property type="molecule type" value="Genomic_DNA"/>
</dbReference>
<keyword evidence="3" id="KW-1185">Reference proteome</keyword>
<evidence type="ECO:0000313" key="2">
    <source>
        <dbReference type="EMBL" id="CAH3044721.1"/>
    </source>
</evidence>
<dbReference type="Proteomes" id="UP001159428">
    <property type="component" value="Unassembled WGS sequence"/>
</dbReference>
<organism evidence="2 3">
    <name type="scientific">Pocillopora meandrina</name>
    <dbReference type="NCBI Taxonomy" id="46732"/>
    <lineage>
        <taxon>Eukaryota</taxon>
        <taxon>Metazoa</taxon>
        <taxon>Cnidaria</taxon>
        <taxon>Anthozoa</taxon>
        <taxon>Hexacorallia</taxon>
        <taxon>Scleractinia</taxon>
        <taxon>Astrocoeniina</taxon>
        <taxon>Pocilloporidae</taxon>
        <taxon>Pocillopora</taxon>
    </lineage>
</organism>
<feature type="region of interest" description="Disordered" evidence="1">
    <location>
        <begin position="109"/>
        <end position="205"/>
    </location>
</feature>
<name>A0AAU9W7T6_9CNID</name>
<evidence type="ECO:0000256" key="1">
    <source>
        <dbReference type="SAM" id="MobiDB-lite"/>
    </source>
</evidence>
<gene>
    <name evidence="2" type="ORF">PMEA_00031351</name>
</gene>
<accession>A0AAU9W7T6</accession>
<protein>
    <submittedName>
        <fullName evidence="2">Uncharacterized protein</fullName>
    </submittedName>
</protein>
<feature type="compositionally biased region" description="Basic and acidic residues" evidence="1">
    <location>
        <begin position="117"/>
        <end position="127"/>
    </location>
</feature>
<feature type="compositionally biased region" description="Basic and acidic residues" evidence="1">
    <location>
        <begin position="172"/>
        <end position="185"/>
    </location>
</feature>
<feature type="compositionally biased region" description="Basic residues" evidence="1">
    <location>
        <begin position="186"/>
        <end position="205"/>
    </location>
</feature>
<reference evidence="2 3" key="1">
    <citation type="submission" date="2022-05" db="EMBL/GenBank/DDBJ databases">
        <authorList>
            <consortium name="Genoscope - CEA"/>
            <person name="William W."/>
        </authorList>
    </citation>
    <scope>NUCLEOTIDE SEQUENCE [LARGE SCALE GENOMIC DNA]</scope>
</reference>
<dbReference type="AlphaFoldDB" id="A0AAU9W7T6"/>
<comment type="caution">
    <text evidence="2">The sequence shown here is derived from an EMBL/GenBank/DDBJ whole genome shotgun (WGS) entry which is preliminary data.</text>
</comment>
<feature type="compositionally biased region" description="Basic residues" evidence="1">
    <location>
        <begin position="128"/>
        <end position="144"/>
    </location>
</feature>